<protein>
    <recommendedName>
        <fullName evidence="7">Gamma-glutamyl phosphate reductase</fullName>
        <shortName evidence="7">GPR</shortName>
        <ecNumber evidence="7">1.2.1.41</ecNumber>
    </recommendedName>
    <alternativeName>
        <fullName evidence="7">Glutamate-5-semialdehyde dehydrogenase</fullName>
    </alternativeName>
    <alternativeName>
        <fullName evidence="7">Glutamyl-gamma-semialdehyde dehydrogenase</fullName>
        <shortName evidence="7">GSA dehydrogenase</shortName>
    </alternativeName>
</protein>
<evidence type="ECO:0000313" key="10">
    <source>
        <dbReference type="Proteomes" id="UP000449710"/>
    </source>
</evidence>
<keyword evidence="3 7" id="KW-0641">Proline biosynthesis</keyword>
<proteinExistence type="inferred from homology"/>
<evidence type="ECO:0000256" key="1">
    <source>
        <dbReference type="ARBA" id="ARBA00004985"/>
    </source>
</evidence>
<dbReference type="PANTHER" id="PTHR11063">
    <property type="entry name" value="GLUTAMATE SEMIALDEHYDE DEHYDROGENASE"/>
    <property type="match status" value="1"/>
</dbReference>
<evidence type="ECO:0000259" key="8">
    <source>
        <dbReference type="Pfam" id="PF00171"/>
    </source>
</evidence>
<dbReference type="GO" id="GO:0055129">
    <property type="term" value="P:L-proline biosynthetic process"/>
    <property type="evidence" value="ECO:0007669"/>
    <property type="project" value="UniProtKB-UniRule"/>
</dbReference>
<organism evidence="9 10">
    <name type="scientific">Isachenkonia alkalipeptolytica</name>
    <dbReference type="NCBI Taxonomy" id="2565777"/>
    <lineage>
        <taxon>Bacteria</taxon>
        <taxon>Bacillati</taxon>
        <taxon>Bacillota</taxon>
        <taxon>Clostridia</taxon>
        <taxon>Eubacteriales</taxon>
        <taxon>Clostridiaceae</taxon>
        <taxon>Isachenkonia</taxon>
    </lineage>
</organism>
<comment type="subcellular location">
    <subcellularLocation>
        <location evidence="7">Cytoplasm</location>
    </subcellularLocation>
</comment>
<keyword evidence="5 7" id="KW-0560">Oxidoreductase</keyword>
<dbReference type="InterPro" id="IPR016163">
    <property type="entry name" value="Ald_DH_C"/>
</dbReference>
<evidence type="ECO:0000256" key="4">
    <source>
        <dbReference type="ARBA" id="ARBA00022857"/>
    </source>
</evidence>
<keyword evidence="4 7" id="KW-0521">NADP</keyword>
<gene>
    <name evidence="7" type="primary">proA</name>
    <name evidence="9" type="ORF">ISALK_00310</name>
</gene>
<comment type="function">
    <text evidence="7">Catalyzes the NADPH-dependent reduction of L-glutamate 5-phosphate into L-glutamate 5-semialdehyde and phosphate. The product spontaneously undergoes cyclization to form 1-pyrroline-5-carboxylate.</text>
</comment>
<feature type="domain" description="Aldehyde dehydrogenase" evidence="8">
    <location>
        <begin position="9"/>
        <end position="287"/>
    </location>
</feature>
<evidence type="ECO:0000256" key="5">
    <source>
        <dbReference type="ARBA" id="ARBA00023002"/>
    </source>
</evidence>
<dbReference type="GO" id="GO:0050661">
    <property type="term" value="F:NADP binding"/>
    <property type="evidence" value="ECO:0007669"/>
    <property type="project" value="InterPro"/>
</dbReference>
<dbReference type="AlphaFoldDB" id="A0AA43XII0"/>
<dbReference type="NCBIfam" id="NF001221">
    <property type="entry name" value="PRK00197.1"/>
    <property type="match status" value="1"/>
</dbReference>
<evidence type="ECO:0000256" key="2">
    <source>
        <dbReference type="ARBA" id="ARBA00022605"/>
    </source>
</evidence>
<comment type="pathway">
    <text evidence="1 7">Amino-acid biosynthesis; L-proline biosynthesis; L-glutamate 5-semialdehyde from L-glutamate: step 2/2.</text>
</comment>
<dbReference type="SUPFAM" id="SSF53720">
    <property type="entry name" value="ALDH-like"/>
    <property type="match status" value="1"/>
</dbReference>
<evidence type="ECO:0000313" key="9">
    <source>
        <dbReference type="EMBL" id="NBG86931.1"/>
    </source>
</evidence>
<dbReference type="Gene3D" id="3.40.605.10">
    <property type="entry name" value="Aldehyde Dehydrogenase, Chain A, domain 1"/>
    <property type="match status" value="1"/>
</dbReference>
<dbReference type="CDD" id="cd07079">
    <property type="entry name" value="ALDH_F18-19_ProA-GPR"/>
    <property type="match status" value="1"/>
</dbReference>
<feature type="domain" description="Aldehyde dehydrogenase" evidence="8">
    <location>
        <begin position="308"/>
        <end position="406"/>
    </location>
</feature>
<dbReference type="EC" id="1.2.1.41" evidence="7"/>
<dbReference type="GO" id="GO:0004350">
    <property type="term" value="F:glutamate-5-semialdehyde dehydrogenase activity"/>
    <property type="evidence" value="ECO:0007669"/>
    <property type="project" value="UniProtKB-UniRule"/>
</dbReference>
<evidence type="ECO:0000256" key="6">
    <source>
        <dbReference type="ARBA" id="ARBA00049024"/>
    </source>
</evidence>
<keyword evidence="10" id="KW-1185">Reference proteome</keyword>
<dbReference type="PROSITE" id="PS01223">
    <property type="entry name" value="PROA"/>
    <property type="match status" value="1"/>
</dbReference>
<sequence length="415" mass="45312">MKSYDQNLASMVQELKKEAKVLGSLTGEEKNRGLQRVIEALESEEETILQANKEDLEKARRAGVRESLVDRLALDSDRLTAMKEALREVIALKDPVWSSGKTWTLENGLTLSKMTVPLGVVGIIYESRPNVTVDAFALGFKSGNGVLLRGSSSALNSNRALVGAIHRGLKAAGISPKVLGFIDDDRRELVLEMLHMKGKIDLIIPRGGKGLIDFVVENAKVPTVETGVGNCHLYVDAEGDLSMAMEILKNGKMQRPGVCNALETLLVHEAVAEAFIKKLSQELEGVTLHGCELTEKYISVEKATEADWKEEFLDLILAVRVVKDLPEAIEHIDQYGTGHSEAIVTNNYQHAQAFQRKVDAAAVYVNASTRFTDGGAFGFGGEMGISTQKVHARGPMGLEELVTTKYIARGEGQIR</sequence>
<comment type="catalytic activity">
    <reaction evidence="6 7">
        <text>L-glutamate 5-semialdehyde + phosphate + NADP(+) = L-glutamyl 5-phosphate + NADPH + H(+)</text>
        <dbReference type="Rhea" id="RHEA:19541"/>
        <dbReference type="ChEBI" id="CHEBI:15378"/>
        <dbReference type="ChEBI" id="CHEBI:43474"/>
        <dbReference type="ChEBI" id="CHEBI:57783"/>
        <dbReference type="ChEBI" id="CHEBI:58066"/>
        <dbReference type="ChEBI" id="CHEBI:58274"/>
        <dbReference type="ChEBI" id="CHEBI:58349"/>
        <dbReference type="EC" id="1.2.1.41"/>
    </reaction>
</comment>
<dbReference type="InterPro" id="IPR016161">
    <property type="entry name" value="Ald_DH/histidinol_DH"/>
</dbReference>
<dbReference type="InterPro" id="IPR012134">
    <property type="entry name" value="Glu-5-SA_DH"/>
</dbReference>
<dbReference type="PIRSF" id="PIRSF000151">
    <property type="entry name" value="GPR"/>
    <property type="match status" value="1"/>
</dbReference>
<keyword evidence="2 7" id="KW-0028">Amino-acid biosynthesis</keyword>
<dbReference type="EMBL" id="SUMG01000001">
    <property type="protein sequence ID" value="NBG86931.1"/>
    <property type="molecule type" value="Genomic_DNA"/>
</dbReference>
<comment type="caution">
    <text evidence="9">The sequence shown here is derived from an EMBL/GenBank/DDBJ whole genome shotgun (WGS) entry which is preliminary data.</text>
</comment>
<dbReference type="Proteomes" id="UP000449710">
    <property type="component" value="Unassembled WGS sequence"/>
</dbReference>
<accession>A0AA43XII0</accession>
<dbReference type="InterPro" id="IPR000965">
    <property type="entry name" value="GPR_dom"/>
</dbReference>
<name>A0AA43XII0_9CLOT</name>
<dbReference type="PANTHER" id="PTHR11063:SF8">
    <property type="entry name" value="DELTA-1-PYRROLINE-5-CARBOXYLATE SYNTHASE"/>
    <property type="match status" value="1"/>
</dbReference>
<dbReference type="HAMAP" id="MF_00412">
    <property type="entry name" value="ProA"/>
    <property type="match status" value="1"/>
</dbReference>
<evidence type="ECO:0000256" key="3">
    <source>
        <dbReference type="ARBA" id="ARBA00022650"/>
    </source>
</evidence>
<dbReference type="GO" id="GO:0005737">
    <property type="term" value="C:cytoplasm"/>
    <property type="evidence" value="ECO:0007669"/>
    <property type="project" value="UniProtKB-SubCell"/>
</dbReference>
<reference evidence="9 10" key="1">
    <citation type="submission" date="2019-04" db="EMBL/GenBank/DDBJ databases">
        <title>Isachenkonia alkalipeptolytica gen. nov. sp. nov. a new anaerobic, alkiliphilic organothrophic bacterium capable to reduce synthesized ferrihydrite isolated from a soda lake.</title>
        <authorList>
            <person name="Toshchakov S.V."/>
            <person name="Zavarzina D.G."/>
            <person name="Zhilina T.N."/>
            <person name="Kostrikina N.A."/>
            <person name="Kublanov I.V."/>
        </authorList>
    </citation>
    <scope>NUCLEOTIDE SEQUENCE [LARGE SCALE GENOMIC DNA]</scope>
    <source>
        <strain evidence="9 10">Z-1701</strain>
    </source>
</reference>
<dbReference type="FunFam" id="3.40.309.10:FF:000006">
    <property type="entry name" value="Gamma-glutamyl phosphate reductase"/>
    <property type="match status" value="1"/>
</dbReference>
<dbReference type="InterPro" id="IPR016162">
    <property type="entry name" value="Ald_DH_N"/>
</dbReference>
<dbReference type="NCBIfam" id="TIGR00407">
    <property type="entry name" value="proA"/>
    <property type="match status" value="1"/>
</dbReference>
<dbReference type="InterPro" id="IPR015590">
    <property type="entry name" value="Aldehyde_DH_dom"/>
</dbReference>
<dbReference type="InterPro" id="IPR020593">
    <property type="entry name" value="G-glutamylP_reductase_CS"/>
</dbReference>
<dbReference type="RefSeq" id="WP_160718239.1">
    <property type="nucleotide sequence ID" value="NZ_SUMG01000001.1"/>
</dbReference>
<evidence type="ECO:0000256" key="7">
    <source>
        <dbReference type="HAMAP-Rule" id="MF_00412"/>
    </source>
</evidence>
<dbReference type="Gene3D" id="3.40.309.10">
    <property type="entry name" value="Aldehyde Dehydrogenase, Chain A, domain 2"/>
    <property type="match status" value="1"/>
</dbReference>
<comment type="similarity">
    <text evidence="7">Belongs to the gamma-glutamyl phosphate reductase family.</text>
</comment>
<dbReference type="Pfam" id="PF00171">
    <property type="entry name" value="Aldedh"/>
    <property type="match status" value="2"/>
</dbReference>
<keyword evidence="7" id="KW-0963">Cytoplasm</keyword>